<dbReference type="AlphaFoldDB" id="A0A371F063"/>
<dbReference type="PANTHER" id="PTHR35095">
    <property type="entry name" value="OS05G0143300 PROTEIN"/>
    <property type="match status" value="1"/>
</dbReference>
<feature type="non-terminal residue" evidence="2">
    <location>
        <position position="1"/>
    </location>
</feature>
<comment type="caution">
    <text evidence="2">The sequence shown here is derived from an EMBL/GenBank/DDBJ whole genome shotgun (WGS) entry which is preliminary data.</text>
</comment>
<organism evidence="2 3">
    <name type="scientific">Mucuna pruriens</name>
    <name type="common">Velvet bean</name>
    <name type="synonym">Dolichos pruriens</name>
    <dbReference type="NCBI Taxonomy" id="157652"/>
    <lineage>
        <taxon>Eukaryota</taxon>
        <taxon>Viridiplantae</taxon>
        <taxon>Streptophyta</taxon>
        <taxon>Embryophyta</taxon>
        <taxon>Tracheophyta</taxon>
        <taxon>Spermatophyta</taxon>
        <taxon>Magnoliopsida</taxon>
        <taxon>eudicotyledons</taxon>
        <taxon>Gunneridae</taxon>
        <taxon>Pentapetalae</taxon>
        <taxon>rosids</taxon>
        <taxon>fabids</taxon>
        <taxon>Fabales</taxon>
        <taxon>Fabaceae</taxon>
        <taxon>Papilionoideae</taxon>
        <taxon>50 kb inversion clade</taxon>
        <taxon>NPAAA clade</taxon>
        <taxon>indigoferoid/millettioid clade</taxon>
        <taxon>Phaseoleae</taxon>
        <taxon>Mucuna</taxon>
    </lineage>
</organism>
<name>A0A371F063_MUCPR</name>
<dbReference type="EMBL" id="QJKJ01011241">
    <property type="protein sequence ID" value="RDX71685.1"/>
    <property type="molecule type" value="Genomic_DNA"/>
</dbReference>
<evidence type="ECO:0000256" key="1">
    <source>
        <dbReference type="SAM" id="Phobius"/>
    </source>
</evidence>
<dbReference type="STRING" id="157652.A0A371F063"/>
<dbReference type="OrthoDB" id="1400310at2759"/>
<dbReference type="Proteomes" id="UP000257109">
    <property type="component" value="Unassembled WGS sequence"/>
</dbReference>
<evidence type="ECO:0000313" key="2">
    <source>
        <dbReference type="EMBL" id="RDX71685.1"/>
    </source>
</evidence>
<dbReference type="PANTHER" id="PTHR35095:SF2">
    <property type="entry name" value="PROTEIN, PUTATIVE-RELATED"/>
    <property type="match status" value="1"/>
</dbReference>
<keyword evidence="3" id="KW-1185">Reference proteome</keyword>
<reference evidence="2" key="1">
    <citation type="submission" date="2018-05" db="EMBL/GenBank/DDBJ databases">
        <title>Draft genome of Mucuna pruriens seed.</title>
        <authorList>
            <person name="Nnadi N.E."/>
            <person name="Vos R."/>
            <person name="Hasami M.H."/>
            <person name="Devisetty U.K."/>
            <person name="Aguiy J.C."/>
        </authorList>
    </citation>
    <scope>NUCLEOTIDE SEQUENCE [LARGE SCALE GENOMIC DNA]</scope>
    <source>
        <strain evidence="2">JCA_2017</strain>
    </source>
</reference>
<accession>A0A371F063</accession>
<protein>
    <submittedName>
        <fullName evidence="2">Uncharacterized protein</fullName>
    </submittedName>
</protein>
<feature type="transmembrane region" description="Helical" evidence="1">
    <location>
        <begin position="312"/>
        <end position="331"/>
    </location>
</feature>
<evidence type="ECO:0000313" key="3">
    <source>
        <dbReference type="Proteomes" id="UP000257109"/>
    </source>
</evidence>
<keyword evidence="1" id="KW-0812">Transmembrane</keyword>
<keyword evidence="1" id="KW-0472">Membrane</keyword>
<sequence length="379" mass="41987">MKLYCDNQAALHIASNPVFHERIKHIEIDCHGEVAGQRNKYRICQLKLTREANYSNAVLFGFGIVEQCNKHDKILNFLMSETAEAGIDGANLSLLSDLMKLQLSGIDEPQQPLSSLIYPTSKFDIQKPLLYFLQDSTLSSTITVHPDGQITFMGTVIDLKDLLSVVAESYLPKCSHKGEKKSMLVPHFSRMNINELEIIDSSTLKIQSTITAPLRSPEKVKLKPLQKKNKKVGRERDLYKNYSHACETLLSLMVDKKQRRKTAILSLKKSGPELPELLTQFSAGIAGTGLAVLLSVICNLACGRATLCASSLFNTGFGFGLVWLSGAVYKLRTTIVSMSKNAGKLGLKEEEIMQKLDKSIRNIYNTAATLLAVVVLRLA</sequence>
<gene>
    <name evidence="2" type="ORF">CR513_48928</name>
</gene>
<keyword evidence="1" id="KW-1133">Transmembrane helix</keyword>
<proteinExistence type="predicted"/>